<comment type="similarity">
    <text evidence="6">Belongs to the class IV-like SAM-binding methyltransferase superfamily. RNA methyltransferase TrmH family. RlmB subfamily.</text>
</comment>
<dbReference type="HAMAP" id="MF_01887">
    <property type="entry name" value="23SrRNA_methyltr_B"/>
    <property type="match status" value="1"/>
</dbReference>
<dbReference type="EC" id="2.1.1.185" evidence="6"/>
<proteinExistence type="inferred from homology"/>
<dbReference type="SUPFAM" id="SSF55315">
    <property type="entry name" value="L30e-like"/>
    <property type="match status" value="1"/>
</dbReference>
<keyword evidence="3 6" id="KW-0489">Methyltransferase</keyword>
<dbReference type="RefSeq" id="WP_200387372.1">
    <property type="nucleotide sequence ID" value="NZ_NRSD01000006.1"/>
</dbReference>
<dbReference type="PANTHER" id="PTHR46429:SF1">
    <property type="entry name" value="23S RRNA (GUANOSINE-2'-O-)-METHYLTRANSFERASE RLMB"/>
    <property type="match status" value="1"/>
</dbReference>
<dbReference type="Gene3D" id="3.30.1330.30">
    <property type="match status" value="1"/>
</dbReference>
<dbReference type="CDD" id="cd18103">
    <property type="entry name" value="SpoU-like_RlmB"/>
    <property type="match status" value="1"/>
</dbReference>
<name>A0A9X0WHC2_9GAMM</name>
<dbReference type="GO" id="GO:0003723">
    <property type="term" value="F:RNA binding"/>
    <property type="evidence" value="ECO:0007669"/>
    <property type="project" value="InterPro"/>
</dbReference>
<evidence type="ECO:0000313" key="9">
    <source>
        <dbReference type="Proteomes" id="UP001138802"/>
    </source>
</evidence>
<dbReference type="GO" id="GO:0070039">
    <property type="term" value="F:rRNA (guanosine-2'-O-)-methyltransferase activity"/>
    <property type="evidence" value="ECO:0007669"/>
    <property type="project" value="UniProtKB-UniRule"/>
</dbReference>
<reference evidence="8 9" key="1">
    <citation type="journal article" date="2020" name="Microorganisms">
        <title>Osmotic Adaptation and Compatible Solute Biosynthesis of Phototrophic Bacteria as Revealed from Genome Analyses.</title>
        <authorList>
            <person name="Imhoff J.F."/>
            <person name="Rahn T."/>
            <person name="Kunzel S."/>
            <person name="Keller A."/>
            <person name="Neulinger S.C."/>
        </authorList>
    </citation>
    <scope>NUCLEOTIDE SEQUENCE [LARGE SCALE GENOMIC DNA]</scope>
    <source>
        <strain evidence="8 9">DSM 21303</strain>
    </source>
</reference>
<keyword evidence="1 6" id="KW-0963">Cytoplasm</keyword>
<keyword evidence="9" id="KW-1185">Reference proteome</keyword>
<dbReference type="InterPro" id="IPR029064">
    <property type="entry name" value="Ribosomal_eL30-like_sf"/>
</dbReference>
<evidence type="ECO:0000256" key="4">
    <source>
        <dbReference type="ARBA" id="ARBA00022679"/>
    </source>
</evidence>
<dbReference type="InterPro" id="IPR024915">
    <property type="entry name" value="23S_rRNA_MeTrfase_RlmB"/>
</dbReference>
<comment type="catalytic activity">
    <reaction evidence="6">
        <text>guanosine(2251) in 23S rRNA + S-adenosyl-L-methionine = 2'-O-methylguanosine(2251) in 23S rRNA + S-adenosyl-L-homocysteine + H(+)</text>
        <dbReference type="Rhea" id="RHEA:24140"/>
        <dbReference type="Rhea" id="RHEA-COMP:10239"/>
        <dbReference type="Rhea" id="RHEA-COMP:10241"/>
        <dbReference type="ChEBI" id="CHEBI:15378"/>
        <dbReference type="ChEBI" id="CHEBI:57856"/>
        <dbReference type="ChEBI" id="CHEBI:59789"/>
        <dbReference type="ChEBI" id="CHEBI:74269"/>
        <dbReference type="ChEBI" id="CHEBI:74445"/>
        <dbReference type="EC" id="2.1.1.185"/>
    </reaction>
</comment>
<dbReference type="InterPro" id="IPR013123">
    <property type="entry name" value="SpoU_subst-bd"/>
</dbReference>
<feature type="binding site" evidence="6">
    <location>
        <position position="222"/>
    </location>
    <ligand>
        <name>S-adenosyl-L-methionine</name>
        <dbReference type="ChEBI" id="CHEBI:59789"/>
    </ligand>
</feature>
<dbReference type="PANTHER" id="PTHR46429">
    <property type="entry name" value="23S RRNA (GUANOSINE-2'-O-)-METHYLTRANSFERASE RLMB"/>
    <property type="match status" value="1"/>
</dbReference>
<dbReference type="SMART" id="SM00967">
    <property type="entry name" value="SpoU_sub_bind"/>
    <property type="match status" value="1"/>
</dbReference>
<dbReference type="Pfam" id="PF00588">
    <property type="entry name" value="SpoU_methylase"/>
    <property type="match status" value="1"/>
</dbReference>
<gene>
    <name evidence="6" type="primary">rlmB</name>
    <name evidence="8" type="ORF">CKO25_07850</name>
</gene>
<evidence type="ECO:0000256" key="6">
    <source>
        <dbReference type="HAMAP-Rule" id="MF_01887"/>
    </source>
</evidence>
<evidence type="ECO:0000256" key="2">
    <source>
        <dbReference type="ARBA" id="ARBA00022552"/>
    </source>
</evidence>
<evidence type="ECO:0000256" key="3">
    <source>
        <dbReference type="ARBA" id="ARBA00022603"/>
    </source>
</evidence>
<dbReference type="FunFam" id="3.40.1280.10:FF:000008">
    <property type="entry name" value="Group 3 RNA methyltransferase TrmH"/>
    <property type="match status" value="1"/>
</dbReference>
<dbReference type="Gene3D" id="3.40.1280.10">
    <property type="match status" value="1"/>
</dbReference>
<dbReference type="InterPro" id="IPR001537">
    <property type="entry name" value="SpoU_MeTrfase"/>
</dbReference>
<comment type="caution">
    <text evidence="8">The sequence shown here is derived from an EMBL/GenBank/DDBJ whole genome shotgun (WGS) entry which is preliminary data.</text>
</comment>
<dbReference type="Pfam" id="PF08032">
    <property type="entry name" value="SpoU_sub_bind"/>
    <property type="match status" value="1"/>
</dbReference>
<organism evidence="8 9">
    <name type="scientific">Thiocapsa imhoffii</name>
    <dbReference type="NCBI Taxonomy" id="382777"/>
    <lineage>
        <taxon>Bacteria</taxon>
        <taxon>Pseudomonadati</taxon>
        <taxon>Pseudomonadota</taxon>
        <taxon>Gammaproteobacteria</taxon>
        <taxon>Chromatiales</taxon>
        <taxon>Chromatiaceae</taxon>
        <taxon>Thiocapsa</taxon>
    </lineage>
</organism>
<evidence type="ECO:0000259" key="7">
    <source>
        <dbReference type="SMART" id="SM00967"/>
    </source>
</evidence>
<dbReference type="GO" id="GO:0005829">
    <property type="term" value="C:cytosol"/>
    <property type="evidence" value="ECO:0007669"/>
    <property type="project" value="TreeGrafter"/>
</dbReference>
<feature type="domain" description="RNA 2-O ribose methyltransferase substrate binding" evidence="7">
    <location>
        <begin position="9"/>
        <end position="85"/>
    </location>
</feature>
<dbReference type="AlphaFoldDB" id="A0A9X0WHC2"/>
<dbReference type="InterPro" id="IPR004441">
    <property type="entry name" value="rRNA_MeTrfase_TrmH"/>
</dbReference>
<evidence type="ECO:0000256" key="5">
    <source>
        <dbReference type="ARBA" id="ARBA00022691"/>
    </source>
</evidence>
<keyword evidence="4 6" id="KW-0808">Transferase</keyword>
<comment type="function">
    <text evidence="6">Specifically methylates the ribose of guanosine 2251 in 23S rRNA.</text>
</comment>
<dbReference type="InterPro" id="IPR029028">
    <property type="entry name" value="Alpha/beta_knot_MTases"/>
</dbReference>
<evidence type="ECO:0000256" key="1">
    <source>
        <dbReference type="ARBA" id="ARBA00022490"/>
    </source>
</evidence>
<feature type="binding site" evidence="6">
    <location>
        <position position="231"/>
    </location>
    <ligand>
        <name>S-adenosyl-L-methionine</name>
        <dbReference type="ChEBI" id="CHEBI:59789"/>
    </ligand>
</feature>
<dbReference type="NCBIfam" id="TIGR00186">
    <property type="entry name" value="rRNA_methyl_3"/>
    <property type="match status" value="1"/>
</dbReference>
<dbReference type="SUPFAM" id="SSF75217">
    <property type="entry name" value="alpha/beta knot"/>
    <property type="match status" value="1"/>
</dbReference>
<keyword evidence="5 6" id="KW-0949">S-adenosyl-L-methionine</keyword>
<keyword evidence="2 6" id="KW-0698">rRNA processing</keyword>
<sequence length="253" mass="26801">MATDATLQPIAGIHSARAALKFGAAGVGELWLDPARRDQRLADLAELAHRGGVSVRGVERDELERAARGANHQGVVIWVRVPAAGTEHDLERILDALTEPPLLLLLDGVQDPHNLGACLRTADGAGVQALIAPKDNAVGLTPTVCKVASGAAATLPYLQVTNLARTMDRLKARGIWLVGTAATATTELYDLDLTGPLGLVMGSEGSGLRRLVQERCDHLVRLPLHGRVESLNVSVATGIALYEALRQRRVPAP</sequence>
<protein>
    <recommendedName>
        <fullName evidence="6">23S rRNA (guanosine-2'-O-)-methyltransferase RlmB</fullName>
        <ecNumber evidence="6">2.1.1.185</ecNumber>
    </recommendedName>
    <alternativeName>
        <fullName evidence="6">23S rRNA (guanosine2251 2'-O)-methyltransferase</fullName>
    </alternativeName>
    <alternativeName>
        <fullName evidence="6">23S rRNA Gm2251 2'-O-methyltransferase</fullName>
    </alternativeName>
</protein>
<dbReference type="EMBL" id="NRSD01000006">
    <property type="protein sequence ID" value="MBK1644563.1"/>
    <property type="molecule type" value="Genomic_DNA"/>
</dbReference>
<comment type="subcellular location">
    <subcellularLocation>
        <location evidence="6">Cytoplasm</location>
    </subcellularLocation>
</comment>
<dbReference type="InterPro" id="IPR029026">
    <property type="entry name" value="tRNA_m1G_MTases_N"/>
</dbReference>
<evidence type="ECO:0000313" key="8">
    <source>
        <dbReference type="EMBL" id="MBK1644563.1"/>
    </source>
</evidence>
<accession>A0A9X0WHC2</accession>
<dbReference type="Proteomes" id="UP001138802">
    <property type="component" value="Unassembled WGS sequence"/>
</dbReference>
<feature type="binding site" evidence="6">
    <location>
        <position position="202"/>
    </location>
    <ligand>
        <name>S-adenosyl-L-methionine</name>
        <dbReference type="ChEBI" id="CHEBI:59789"/>
    </ligand>
</feature>